<dbReference type="GO" id="GO:0003700">
    <property type="term" value="F:DNA-binding transcription factor activity"/>
    <property type="evidence" value="ECO:0007669"/>
    <property type="project" value="InterPro"/>
</dbReference>
<dbReference type="PRINTS" id="PR00598">
    <property type="entry name" value="HTHMARR"/>
</dbReference>
<dbReference type="RefSeq" id="WP_142007228.1">
    <property type="nucleotide sequence ID" value="NZ_CAJTBP010000001.1"/>
</dbReference>
<dbReference type="InterPro" id="IPR000835">
    <property type="entry name" value="HTH_MarR-typ"/>
</dbReference>
<dbReference type="Gene3D" id="1.10.10.10">
    <property type="entry name" value="Winged helix-like DNA-binding domain superfamily/Winged helix DNA-binding domain"/>
    <property type="match status" value="1"/>
</dbReference>
<evidence type="ECO:0000313" key="2">
    <source>
        <dbReference type="EMBL" id="TQL34888.1"/>
    </source>
</evidence>
<accession>A0A542XGE2</accession>
<dbReference type="SMART" id="SM00347">
    <property type="entry name" value="HTH_MARR"/>
    <property type="match status" value="1"/>
</dbReference>
<dbReference type="InterPro" id="IPR052526">
    <property type="entry name" value="HTH-type_Bedaq_tolerance"/>
</dbReference>
<evidence type="ECO:0000313" key="3">
    <source>
        <dbReference type="Proteomes" id="UP000318336"/>
    </source>
</evidence>
<dbReference type="OrthoDB" id="8966183at2"/>
<protein>
    <submittedName>
        <fullName evidence="2">DNA-binding MarR family transcriptional regulator</fullName>
    </submittedName>
</protein>
<dbReference type="GO" id="GO:0003677">
    <property type="term" value="F:DNA binding"/>
    <property type="evidence" value="ECO:0007669"/>
    <property type="project" value="UniProtKB-KW"/>
</dbReference>
<dbReference type="InterPro" id="IPR036390">
    <property type="entry name" value="WH_DNA-bd_sf"/>
</dbReference>
<name>A0A542XGE2_9MICO</name>
<comment type="caution">
    <text evidence="2">The sequence shown here is derived from an EMBL/GenBank/DDBJ whole genome shotgun (WGS) entry which is preliminary data.</text>
</comment>
<feature type="domain" description="HTH marR-type" evidence="1">
    <location>
        <begin position="1"/>
        <end position="136"/>
    </location>
</feature>
<dbReference type="Pfam" id="PF01047">
    <property type="entry name" value="MarR"/>
    <property type="match status" value="1"/>
</dbReference>
<proteinExistence type="predicted"/>
<keyword evidence="3" id="KW-1185">Reference proteome</keyword>
<dbReference type="AlphaFoldDB" id="A0A542XGE2"/>
<sequence length="141" mass="15380">MADARGERLLQAVARLHRWATRHAELEVSPAQARLLALMGEVGPARVGDLAEADHCSQPTMTAQVQRLEARGWAEREPDPTDGRASLVRLTPAGSTVLRRARKARAAVVSPLLADLTPHEQQVIDEAVTILTRLVERDAKA</sequence>
<gene>
    <name evidence="2" type="ORF">FB554_3070</name>
</gene>
<dbReference type="PROSITE" id="PS50995">
    <property type="entry name" value="HTH_MARR_2"/>
    <property type="match status" value="1"/>
</dbReference>
<keyword evidence="2" id="KW-0238">DNA-binding</keyword>
<dbReference type="PANTHER" id="PTHR39515:SF2">
    <property type="entry name" value="HTH-TYPE TRANSCRIPTIONAL REGULATOR RV0880"/>
    <property type="match status" value="1"/>
</dbReference>
<reference evidence="2 3" key="1">
    <citation type="submission" date="2019-06" db="EMBL/GenBank/DDBJ databases">
        <title>Sequencing the genomes of 1000 actinobacteria strains.</title>
        <authorList>
            <person name="Klenk H.-P."/>
        </authorList>
    </citation>
    <scope>NUCLEOTIDE SEQUENCE [LARGE SCALE GENOMIC DNA]</scope>
    <source>
        <strain evidence="2 3">DSM 24617</strain>
    </source>
</reference>
<dbReference type="EMBL" id="VFOK01000001">
    <property type="protein sequence ID" value="TQL34888.1"/>
    <property type="molecule type" value="Genomic_DNA"/>
</dbReference>
<dbReference type="Proteomes" id="UP000318336">
    <property type="component" value="Unassembled WGS sequence"/>
</dbReference>
<evidence type="ECO:0000259" key="1">
    <source>
        <dbReference type="PROSITE" id="PS50995"/>
    </source>
</evidence>
<dbReference type="PANTHER" id="PTHR39515">
    <property type="entry name" value="CONSERVED PROTEIN"/>
    <property type="match status" value="1"/>
</dbReference>
<dbReference type="InterPro" id="IPR036388">
    <property type="entry name" value="WH-like_DNA-bd_sf"/>
</dbReference>
<dbReference type="SUPFAM" id="SSF46785">
    <property type="entry name" value="Winged helix' DNA-binding domain"/>
    <property type="match status" value="1"/>
</dbReference>
<organism evidence="2 3">
    <name type="scientific">Barrientosiimonas humi</name>
    <dbReference type="NCBI Taxonomy" id="999931"/>
    <lineage>
        <taxon>Bacteria</taxon>
        <taxon>Bacillati</taxon>
        <taxon>Actinomycetota</taxon>
        <taxon>Actinomycetes</taxon>
        <taxon>Micrococcales</taxon>
        <taxon>Dermacoccaceae</taxon>
        <taxon>Barrientosiimonas</taxon>
    </lineage>
</organism>